<dbReference type="EMBL" id="BMWX01000006">
    <property type="protein sequence ID" value="GGZ36369.1"/>
    <property type="molecule type" value="Genomic_DNA"/>
</dbReference>
<comment type="caution">
    <text evidence="1">The sequence shown here is derived from an EMBL/GenBank/DDBJ whole genome shotgun (WGS) entry which is preliminary data.</text>
</comment>
<proteinExistence type="predicted"/>
<gene>
    <name evidence="1" type="ORF">GCM10007049_32170</name>
</gene>
<dbReference type="PROSITE" id="PS51257">
    <property type="entry name" value="PROKAR_LIPOPROTEIN"/>
    <property type="match status" value="1"/>
</dbReference>
<dbReference type="Gene3D" id="2.60.40.1120">
    <property type="entry name" value="Carboxypeptidase-like, regulatory domain"/>
    <property type="match status" value="1"/>
</dbReference>
<reference evidence="1" key="1">
    <citation type="journal article" date="2014" name="Int. J. Syst. Evol. Microbiol.">
        <title>Complete genome sequence of Corynebacterium casei LMG S-19264T (=DSM 44701T), isolated from a smear-ripened cheese.</title>
        <authorList>
            <consortium name="US DOE Joint Genome Institute (JGI-PGF)"/>
            <person name="Walter F."/>
            <person name="Albersmeier A."/>
            <person name="Kalinowski J."/>
            <person name="Ruckert C."/>
        </authorList>
    </citation>
    <scope>NUCLEOTIDE SEQUENCE</scope>
    <source>
        <strain evidence="1">KCTC 12368</strain>
    </source>
</reference>
<sequence>MELMKKFLLSLSLLIIVIGCLDSRSLFGQGIRGRIIETDGTPIAYASVFVRNLNDGIPTNQSGEFEYPLAPGNYDIIIRHLGYETLQKSVEISKEWVSLEIKLTAQTYAMEEVEVKGGAEDPALTVMRKAISKAKYHRLQVDEYSMKVYIKGTGELTDAPFFLKKKLKEEGLALNEAYTSESVSEITFRQANELTEKVISMRSAGENNQASPAPYIGASFYADKVNEAVSPLARYAFSYYRFKHEGTFFDHGVMVNKIKVTPRSKGEQVFEGYIYIIEELWAIHSLDLKTSIMGFDVSVTQQYAPVQDKVWMPLTHVYNFGGSFFGFAGHYKYLASTRDYKLTLNPDLIAETEILDEKVEDIPDEVSSFKSEKNAVAQLAESSQMTRKDFRKLIREYEKEEIKEREDPEVAVIRNYTIDSLAKERSQVYWDSIRPVKLTDKEIQGYHRDDSLAMIEAAKVSDIDSLADMAKKKFKPLDILGGRTYFLGAGRSIGFASNWTRFSFNTVEGFKMGLGGFYQVERKDSLLNKSYSWKISPELRYGFTSKTWYGTMDFYKQWTHDRSNLKYGLSAGKYIYQYNGDQPISELINAAYSLLLRQNYMKLYEQQFVRLYFEHRPKDAFSYKVNLMYADRGPLENHSNYSFYNKEGRGYSSNTPVNIEAGPDAFSANESLVIEAELTWRPGIKYYMRNGVKYPLSQSVPAIKFEYAKGFSNIGLGENSADFDRWALGVKHSIEFGVSGDLNFNIRAGGFLNNNKVYFMDYAHFGGNRTLFTSMGTVGNYRFLDYYDFSTQSNYISGLIHYQFRKFLFTQLPILRFSGVKENLFLNYLKTEYSPHYWELGYSLDNLFRVFRVEMGAGFENGEYSRGGLRLGVATFITIGSGD</sequence>
<dbReference type="InterPro" id="IPR043741">
    <property type="entry name" value="DUF5686"/>
</dbReference>
<evidence type="ECO:0008006" key="3">
    <source>
        <dbReference type="Google" id="ProtNLM"/>
    </source>
</evidence>
<dbReference type="Proteomes" id="UP000619457">
    <property type="component" value="Unassembled WGS sequence"/>
</dbReference>
<protein>
    <recommendedName>
        <fullName evidence="3">Carboxypeptidase-like regulatory domain-containing protein</fullName>
    </recommendedName>
</protein>
<dbReference type="AlphaFoldDB" id="A0A918UVS6"/>
<organism evidence="1 2">
    <name type="scientific">Echinicola pacifica</name>
    <dbReference type="NCBI Taxonomy" id="346377"/>
    <lineage>
        <taxon>Bacteria</taxon>
        <taxon>Pseudomonadati</taxon>
        <taxon>Bacteroidota</taxon>
        <taxon>Cytophagia</taxon>
        <taxon>Cytophagales</taxon>
        <taxon>Cyclobacteriaceae</taxon>
        <taxon>Echinicola</taxon>
    </lineage>
</organism>
<dbReference type="InterPro" id="IPR008969">
    <property type="entry name" value="CarboxyPept-like_regulatory"/>
</dbReference>
<keyword evidence="2" id="KW-1185">Reference proteome</keyword>
<dbReference type="SUPFAM" id="SSF49464">
    <property type="entry name" value="Carboxypeptidase regulatory domain-like"/>
    <property type="match status" value="1"/>
</dbReference>
<dbReference type="Pfam" id="PF18939">
    <property type="entry name" value="DUF5686"/>
    <property type="match status" value="1"/>
</dbReference>
<evidence type="ECO:0000313" key="2">
    <source>
        <dbReference type="Proteomes" id="UP000619457"/>
    </source>
</evidence>
<evidence type="ECO:0000313" key="1">
    <source>
        <dbReference type="EMBL" id="GGZ36369.1"/>
    </source>
</evidence>
<name>A0A918UVS6_9BACT</name>
<dbReference type="Pfam" id="PF13715">
    <property type="entry name" value="CarbopepD_reg_2"/>
    <property type="match status" value="1"/>
</dbReference>
<reference evidence="1" key="2">
    <citation type="submission" date="2020-09" db="EMBL/GenBank/DDBJ databases">
        <authorList>
            <person name="Sun Q."/>
            <person name="Kim S."/>
        </authorList>
    </citation>
    <scope>NUCLEOTIDE SEQUENCE</scope>
    <source>
        <strain evidence="1">KCTC 12368</strain>
    </source>
</reference>
<accession>A0A918UVS6</accession>